<gene>
    <name evidence="2" type="ORF">BDD14_1914</name>
</gene>
<comment type="caution">
    <text evidence="2">The sequence shown here is derived from an EMBL/GenBank/DDBJ whole genome shotgun (WGS) entry which is preliminary data.</text>
</comment>
<keyword evidence="3" id="KW-1185">Reference proteome</keyword>
<evidence type="ECO:0000313" key="2">
    <source>
        <dbReference type="EMBL" id="RZU40451.1"/>
    </source>
</evidence>
<dbReference type="RefSeq" id="WP_165420001.1">
    <property type="nucleotide sequence ID" value="NZ_SHKW01000001.1"/>
</dbReference>
<reference evidence="2 3" key="1">
    <citation type="submission" date="2019-02" db="EMBL/GenBank/DDBJ databases">
        <title>Genomic Encyclopedia of Archaeal and Bacterial Type Strains, Phase II (KMG-II): from individual species to whole genera.</title>
        <authorList>
            <person name="Goeker M."/>
        </authorList>
    </citation>
    <scope>NUCLEOTIDE SEQUENCE [LARGE SCALE GENOMIC DNA]</scope>
    <source>
        <strain evidence="2 3">DSM 18101</strain>
    </source>
</reference>
<accession>A0A4Q7YTP7</accession>
<dbReference type="InterPro" id="IPR021455">
    <property type="entry name" value="DUF3106"/>
</dbReference>
<organism evidence="2 3">
    <name type="scientific">Edaphobacter modestus</name>
    <dbReference type="NCBI Taxonomy" id="388466"/>
    <lineage>
        <taxon>Bacteria</taxon>
        <taxon>Pseudomonadati</taxon>
        <taxon>Acidobacteriota</taxon>
        <taxon>Terriglobia</taxon>
        <taxon>Terriglobales</taxon>
        <taxon>Acidobacteriaceae</taxon>
        <taxon>Edaphobacter</taxon>
    </lineage>
</organism>
<proteinExistence type="predicted"/>
<name>A0A4Q7YTP7_9BACT</name>
<protein>
    <submittedName>
        <fullName evidence="2">Uncharacterized protein DUF3106</fullName>
    </submittedName>
</protein>
<dbReference type="Proteomes" id="UP000292958">
    <property type="component" value="Unassembled WGS sequence"/>
</dbReference>
<dbReference type="EMBL" id="SHKW01000001">
    <property type="protein sequence ID" value="RZU40451.1"/>
    <property type="molecule type" value="Genomic_DNA"/>
</dbReference>
<dbReference type="AlphaFoldDB" id="A0A4Q7YTP7"/>
<evidence type="ECO:0000313" key="3">
    <source>
        <dbReference type="Proteomes" id="UP000292958"/>
    </source>
</evidence>
<evidence type="ECO:0000256" key="1">
    <source>
        <dbReference type="SAM" id="MobiDB-lite"/>
    </source>
</evidence>
<dbReference type="Pfam" id="PF11304">
    <property type="entry name" value="DUF3106"/>
    <property type="match status" value="1"/>
</dbReference>
<feature type="region of interest" description="Disordered" evidence="1">
    <location>
        <begin position="57"/>
        <end position="82"/>
    </location>
</feature>
<sequence>MTERSPEAVSFLTTPTSFASGQLSFMISLVTTRRAFTPVLTVPLLAVLCLPAFPQQPGGAQRGTTPHLAPHPGFSGNPGKNQEHLLQWMDRHSNLPPDQQQKALEHEPGFRDLPAETQQRMRDRLTQLNNMNPDRRRRWLERNEAIARLTPPQRQQVRDAMHEFGSLPSDRRHQVARAFHELRDVPVPQRQALLNSDRYRGQFSDQEFGALSGLLSIEPYHVILPNRNADDSPER</sequence>